<keyword evidence="3" id="KW-1185">Reference proteome</keyword>
<sequence length="258" mass="28518">MKDTNIHDPISLLHVHLTIMRSFLRRPHLPLTKGDYVIRIVGPVLNASLDPEDEYFHLSKQAHRYGKKEGMRRQMSKVVVAVGKPPPRPSSNPRPRPSSNPRPRPSSNPPPKAVVQSPAQGRWQTPAQGRRPIPCPRPLANPRPRPSDKAVVQSQHKAVVQSQHKAVIQSQHKSGIKPGLDAAIKPESGIVEGSDDWNDVLQGIEPEECDLLDKAGARTPPRQMLGYWISLLAQIPESAIVSISVFEKAEKTKTLGIS</sequence>
<reference evidence="2 3" key="1">
    <citation type="journal article" date="2018" name="New Phytol.">
        <title>Phylogenomics of Endogonaceae and evolution of mycorrhizas within Mucoromycota.</title>
        <authorList>
            <person name="Chang Y."/>
            <person name="Desiro A."/>
            <person name="Na H."/>
            <person name="Sandor L."/>
            <person name="Lipzen A."/>
            <person name="Clum A."/>
            <person name="Barry K."/>
            <person name="Grigoriev I.V."/>
            <person name="Martin F.M."/>
            <person name="Stajich J.E."/>
            <person name="Smith M.E."/>
            <person name="Bonito G."/>
            <person name="Spatafora J.W."/>
        </authorList>
    </citation>
    <scope>NUCLEOTIDE SEQUENCE [LARGE SCALE GENOMIC DNA]</scope>
    <source>
        <strain evidence="2 3">AD002</strain>
    </source>
</reference>
<organism evidence="2 3">
    <name type="scientific">Jimgerdemannia flammicorona</name>
    <dbReference type="NCBI Taxonomy" id="994334"/>
    <lineage>
        <taxon>Eukaryota</taxon>
        <taxon>Fungi</taxon>
        <taxon>Fungi incertae sedis</taxon>
        <taxon>Mucoromycota</taxon>
        <taxon>Mucoromycotina</taxon>
        <taxon>Endogonomycetes</taxon>
        <taxon>Endogonales</taxon>
        <taxon>Endogonaceae</taxon>
        <taxon>Jimgerdemannia</taxon>
    </lineage>
</organism>
<dbReference type="Proteomes" id="UP000274822">
    <property type="component" value="Unassembled WGS sequence"/>
</dbReference>
<proteinExistence type="predicted"/>
<feature type="region of interest" description="Disordered" evidence="1">
    <location>
        <begin position="80"/>
        <end position="153"/>
    </location>
</feature>
<evidence type="ECO:0000313" key="2">
    <source>
        <dbReference type="EMBL" id="RUS24431.1"/>
    </source>
</evidence>
<feature type="compositionally biased region" description="Pro residues" evidence="1">
    <location>
        <begin position="133"/>
        <end position="144"/>
    </location>
</feature>
<name>A0A433Q3N6_9FUNG</name>
<feature type="compositionally biased region" description="Polar residues" evidence="1">
    <location>
        <begin position="117"/>
        <end position="127"/>
    </location>
</feature>
<gene>
    <name evidence="2" type="ORF">BC938DRAFT_473590</name>
</gene>
<dbReference type="EMBL" id="RBNJ01016037">
    <property type="protein sequence ID" value="RUS24431.1"/>
    <property type="molecule type" value="Genomic_DNA"/>
</dbReference>
<dbReference type="AlphaFoldDB" id="A0A433Q3N6"/>
<protein>
    <submittedName>
        <fullName evidence="2">Uncharacterized protein</fullName>
    </submittedName>
</protein>
<evidence type="ECO:0000256" key="1">
    <source>
        <dbReference type="SAM" id="MobiDB-lite"/>
    </source>
</evidence>
<comment type="caution">
    <text evidence="2">The sequence shown here is derived from an EMBL/GenBank/DDBJ whole genome shotgun (WGS) entry which is preliminary data.</text>
</comment>
<evidence type="ECO:0000313" key="3">
    <source>
        <dbReference type="Proteomes" id="UP000274822"/>
    </source>
</evidence>
<accession>A0A433Q3N6</accession>
<feature type="compositionally biased region" description="Pro residues" evidence="1">
    <location>
        <begin position="84"/>
        <end position="112"/>
    </location>
</feature>